<evidence type="ECO:0000313" key="2">
    <source>
        <dbReference type="EMBL" id="MFE8701039.1"/>
    </source>
</evidence>
<name>A0ABW6K9Z2_9BACI</name>
<dbReference type="RefSeq" id="WP_389360805.1">
    <property type="nucleotide sequence ID" value="NZ_JBIACK010000004.1"/>
</dbReference>
<keyword evidence="3" id="KW-1185">Reference proteome</keyword>
<reference evidence="2 3" key="1">
    <citation type="submission" date="2024-08" db="EMBL/GenBank/DDBJ databases">
        <title>Two novel Cytobacillus novel species.</title>
        <authorList>
            <person name="Liu G."/>
        </authorList>
    </citation>
    <scope>NUCLEOTIDE SEQUENCE [LARGE SCALE GENOMIC DNA]</scope>
    <source>
        <strain evidence="2 3">FJAT-54145</strain>
    </source>
</reference>
<accession>A0ABW6K9Z2</accession>
<evidence type="ECO:0000256" key="1">
    <source>
        <dbReference type="SAM" id="MobiDB-lite"/>
    </source>
</evidence>
<protein>
    <submittedName>
        <fullName evidence="2">Uncharacterized protein</fullName>
    </submittedName>
</protein>
<comment type="caution">
    <text evidence="2">The sequence shown here is derived from an EMBL/GenBank/DDBJ whole genome shotgun (WGS) entry which is preliminary data.</text>
</comment>
<proteinExistence type="predicted"/>
<dbReference type="EMBL" id="JBIACK010000004">
    <property type="protein sequence ID" value="MFE8701039.1"/>
    <property type="molecule type" value="Genomic_DNA"/>
</dbReference>
<feature type="region of interest" description="Disordered" evidence="1">
    <location>
        <begin position="35"/>
        <end position="58"/>
    </location>
</feature>
<organism evidence="2 3">
    <name type="scientific">Cytobacillus spartinae</name>
    <dbReference type="NCBI Taxonomy" id="3299023"/>
    <lineage>
        <taxon>Bacteria</taxon>
        <taxon>Bacillati</taxon>
        <taxon>Bacillota</taxon>
        <taxon>Bacilli</taxon>
        <taxon>Bacillales</taxon>
        <taxon>Bacillaceae</taxon>
        <taxon>Cytobacillus</taxon>
    </lineage>
</organism>
<gene>
    <name evidence="2" type="ORF">ACFYKX_10460</name>
</gene>
<evidence type="ECO:0000313" key="3">
    <source>
        <dbReference type="Proteomes" id="UP001601059"/>
    </source>
</evidence>
<sequence>MKTIKLSELQQQIRKNQETHQEALTLHQQILEERGLKKGRVRPRDPEEQKILDSFTRK</sequence>
<dbReference type="Proteomes" id="UP001601059">
    <property type="component" value="Unassembled WGS sequence"/>
</dbReference>